<dbReference type="Proteomes" id="UP001549749">
    <property type="component" value="Unassembled WGS sequence"/>
</dbReference>
<dbReference type="EMBL" id="JBEXAC010000001">
    <property type="protein sequence ID" value="MET6997233.1"/>
    <property type="molecule type" value="Genomic_DNA"/>
</dbReference>
<comment type="caution">
    <text evidence="1">The sequence shown here is derived from an EMBL/GenBank/DDBJ whole genome shotgun (WGS) entry which is preliminary data.</text>
</comment>
<dbReference type="PROSITE" id="PS51257">
    <property type="entry name" value="PROKAR_LIPOPROTEIN"/>
    <property type="match status" value="1"/>
</dbReference>
<keyword evidence="2" id="KW-1185">Reference proteome</keyword>
<proteinExistence type="predicted"/>
<dbReference type="RefSeq" id="WP_354659872.1">
    <property type="nucleotide sequence ID" value="NZ_JBEXAC010000001.1"/>
</dbReference>
<evidence type="ECO:0008006" key="3">
    <source>
        <dbReference type="Google" id="ProtNLM"/>
    </source>
</evidence>
<evidence type="ECO:0000313" key="1">
    <source>
        <dbReference type="EMBL" id="MET6997233.1"/>
    </source>
</evidence>
<sequence>MLRLYLLCCLCLSLFSCRDDVRWINGSVNGFVPVYSKDTMSREITVKPVRNTTKAGKIYTYNNYLFQNEVDSGIHIINYADKLHPQKTAFISIPGCTEVAVEDHFIYANNYNDLVVIDISLLPAVKVTNRVPNAFPAVNQMYPPENGYFECVDPSKGRVTGWKRQQLVNPKCQR</sequence>
<accession>A0ABV2T2I0</accession>
<name>A0ABV2T2I0_9BACT</name>
<reference evidence="1 2" key="1">
    <citation type="submission" date="2024-06" db="EMBL/GenBank/DDBJ databases">
        <title>Chitinophaga defluvii sp. nov., isolated from municipal sewage.</title>
        <authorList>
            <person name="Zhang L."/>
        </authorList>
    </citation>
    <scope>NUCLEOTIDE SEQUENCE [LARGE SCALE GENOMIC DNA]</scope>
    <source>
        <strain evidence="1 2">H8</strain>
    </source>
</reference>
<organism evidence="1 2">
    <name type="scientific">Chitinophaga defluvii</name>
    <dbReference type="NCBI Taxonomy" id="3163343"/>
    <lineage>
        <taxon>Bacteria</taxon>
        <taxon>Pseudomonadati</taxon>
        <taxon>Bacteroidota</taxon>
        <taxon>Chitinophagia</taxon>
        <taxon>Chitinophagales</taxon>
        <taxon>Chitinophagaceae</taxon>
        <taxon>Chitinophaga</taxon>
    </lineage>
</organism>
<protein>
    <recommendedName>
        <fullName evidence="3">LVIVD repeat-containing protein</fullName>
    </recommendedName>
</protein>
<evidence type="ECO:0000313" key="2">
    <source>
        <dbReference type="Proteomes" id="UP001549749"/>
    </source>
</evidence>
<gene>
    <name evidence="1" type="ORF">ABR189_07620</name>
</gene>